<dbReference type="InterPro" id="IPR036388">
    <property type="entry name" value="WH-like_DNA-bd_sf"/>
</dbReference>
<organism evidence="3 4">
    <name type="scientific">Proteiniclasticum ruminis</name>
    <dbReference type="NCBI Taxonomy" id="398199"/>
    <lineage>
        <taxon>Bacteria</taxon>
        <taxon>Bacillati</taxon>
        <taxon>Bacillota</taxon>
        <taxon>Clostridia</taxon>
        <taxon>Eubacteriales</taxon>
        <taxon>Clostridiaceae</taxon>
        <taxon>Proteiniclasticum</taxon>
    </lineage>
</organism>
<evidence type="ECO:0000259" key="2">
    <source>
        <dbReference type="Pfam" id="PF09860"/>
    </source>
</evidence>
<dbReference type="Pfam" id="PF09860">
    <property type="entry name" value="DUF2087"/>
    <property type="match status" value="1"/>
</dbReference>
<dbReference type="Proteomes" id="UP000183255">
    <property type="component" value="Unassembled WGS sequence"/>
</dbReference>
<dbReference type="InterPro" id="IPR000792">
    <property type="entry name" value="Tscrpt_reg_LuxR_C"/>
</dbReference>
<accession>A0A1G8G496</accession>
<evidence type="ECO:0000313" key="3">
    <source>
        <dbReference type="EMBL" id="SDH89222.1"/>
    </source>
</evidence>
<dbReference type="GO" id="GO:0006355">
    <property type="term" value="P:regulation of DNA-templated transcription"/>
    <property type="evidence" value="ECO:0007669"/>
    <property type="project" value="InterPro"/>
</dbReference>
<dbReference type="GO" id="GO:0003677">
    <property type="term" value="F:DNA binding"/>
    <property type="evidence" value="ECO:0007669"/>
    <property type="project" value="InterPro"/>
</dbReference>
<dbReference type="AlphaFoldDB" id="A0A1G8G496"/>
<dbReference type="Pfam" id="PF00196">
    <property type="entry name" value="GerE"/>
    <property type="match status" value="1"/>
</dbReference>
<reference evidence="3 4" key="1">
    <citation type="submission" date="2016-10" db="EMBL/GenBank/DDBJ databases">
        <authorList>
            <person name="de Groot N.N."/>
        </authorList>
    </citation>
    <scope>NUCLEOTIDE SEQUENCE [LARGE SCALE GENOMIC DNA]</scope>
    <source>
        <strain evidence="3 4">CGMCC 1.5058</strain>
    </source>
</reference>
<name>A0A1G8G496_9CLOT</name>
<feature type="domain" description="DUF2087" evidence="2">
    <location>
        <begin position="159"/>
        <end position="224"/>
    </location>
</feature>
<gene>
    <name evidence="3" type="ORF">SAMN05421804_101138</name>
</gene>
<proteinExistence type="predicted"/>
<evidence type="ECO:0000313" key="4">
    <source>
        <dbReference type="Proteomes" id="UP000183255"/>
    </source>
</evidence>
<dbReference type="InterPro" id="IPR018656">
    <property type="entry name" value="DUF2087"/>
</dbReference>
<dbReference type="PRINTS" id="PR00038">
    <property type="entry name" value="HTHLUXR"/>
</dbReference>
<feature type="domain" description="HTH luxR-type" evidence="1">
    <location>
        <begin position="70"/>
        <end position="103"/>
    </location>
</feature>
<evidence type="ECO:0000259" key="1">
    <source>
        <dbReference type="Pfam" id="PF00196"/>
    </source>
</evidence>
<sequence length="227" mass="26841">MFEDIETETHWICGFCSKEYHKGQVFPIGEEFYNAEWAFKLHKDEHDIVEEILKLPRTATGLTEVQEALIPLLHAGLKDEEIASRMKISQSTVRNHRFRLREKEKQARMFLAVMEKLHLKHGDEVVPHKGATMLDDRYQTDLKEQEKILETYFNDEGALVSFPAREKKKIVVLRKISTYFKEGATYSEKEVNKILSRVYEDYVLLRRYLIEYGFLDRTRDGAVYFLK</sequence>
<dbReference type="RefSeq" id="WP_051651411.1">
    <property type="nucleotide sequence ID" value="NZ_DAMAXS010000004.1"/>
</dbReference>
<dbReference type="EMBL" id="FNDZ01000001">
    <property type="protein sequence ID" value="SDH89222.1"/>
    <property type="molecule type" value="Genomic_DNA"/>
</dbReference>
<dbReference type="Gene3D" id="1.10.10.10">
    <property type="entry name" value="Winged helix-like DNA-binding domain superfamily/Winged helix DNA-binding domain"/>
    <property type="match status" value="1"/>
</dbReference>
<dbReference type="InterPro" id="IPR016032">
    <property type="entry name" value="Sig_transdc_resp-reg_C-effctor"/>
</dbReference>
<dbReference type="SUPFAM" id="SSF46894">
    <property type="entry name" value="C-terminal effector domain of the bipartite response regulators"/>
    <property type="match status" value="1"/>
</dbReference>
<protein>
    <submittedName>
        <fullName evidence="3">Uncharacterized protein</fullName>
    </submittedName>
</protein>